<dbReference type="OrthoDB" id="2988761at2"/>
<dbReference type="Proteomes" id="UP000244240">
    <property type="component" value="Unassembled WGS sequence"/>
</dbReference>
<dbReference type="AlphaFoldDB" id="A0A2T6ASR9"/>
<keyword evidence="3" id="KW-1185">Reference proteome</keyword>
<evidence type="ECO:0000313" key="2">
    <source>
        <dbReference type="EMBL" id="PTX46857.1"/>
    </source>
</evidence>
<protein>
    <recommendedName>
        <fullName evidence="4">LPXTG-motif cell wall-anchored protein</fullName>
    </recommendedName>
</protein>
<reference evidence="2 3" key="1">
    <citation type="submission" date="2018-04" db="EMBL/GenBank/DDBJ databases">
        <title>Genomic Encyclopedia of Archaeal and Bacterial Type Strains, Phase II (KMG-II): from individual species to whole genera.</title>
        <authorList>
            <person name="Goeker M."/>
        </authorList>
    </citation>
    <scope>NUCLEOTIDE SEQUENCE [LARGE SCALE GENOMIC DNA]</scope>
    <source>
        <strain evidence="2 3">DSM 45787</strain>
    </source>
</reference>
<proteinExistence type="predicted"/>
<organism evidence="2 3">
    <name type="scientific">Melghirimyces profundicolus</name>
    <dbReference type="NCBI Taxonomy" id="1242148"/>
    <lineage>
        <taxon>Bacteria</taxon>
        <taxon>Bacillati</taxon>
        <taxon>Bacillota</taxon>
        <taxon>Bacilli</taxon>
        <taxon>Bacillales</taxon>
        <taxon>Thermoactinomycetaceae</taxon>
        <taxon>Melghirimyces</taxon>
    </lineage>
</organism>
<sequence length="221" mass="23801">MNQRLMIAVALMAMVFVFVGLPVNVTHAEKKPLDWKLTYAEGNHLLKGHLNANAKEIAKGKTTIHIHGQEPIVIEQGKPNVKATLKGLEEGKSYEGTITFEGVVAGQKVTVYECFTLYAATPGKSLNQKHILKYGECKDDNHGEAQPGGGDQPGDQPNDGDEKDDVGESVEKPDSPKDSIDNKKGGKMPDTATGQPTQMLIGSLVLLVGAALWKFRGVAQN</sequence>
<comment type="caution">
    <text evidence="2">The sequence shown here is derived from an EMBL/GenBank/DDBJ whole genome shotgun (WGS) entry which is preliminary data.</text>
</comment>
<name>A0A2T6ASR9_9BACL</name>
<evidence type="ECO:0008006" key="4">
    <source>
        <dbReference type="Google" id="ProtNLM"/>
    </source>
</evidence>
<feature type="compositionally biased region" description="Basic and acidic residues" evidence="1">
    <location>
        <begin position="169"/>
        <end position="184"/>
    </location>
</feature>
<gene>
    <name evidence="2" type="ORF">C8P63_1562</name>
</gene>
<dbReference type="RefSeq" id="WP_108026870.1">
    <property type="nucleotide sequence ID" value="NZ_QBKR01000056.1"/>
</dbReference>
<evidence type="ECO:0000256" key="1">
    <source>
        <dbReference type="SAM" id="MobiDB-lite"/>
    </source>
</evidence>
<evidence type="ECO:0000313" key="3">
    <source>
        <dbReference type="Proteomes" id="UP000244240"/>
    </source>
</evidence>
<feature type="region of interest" description="Disordered" evidence="1">
    <location>
        <begin position="138"/>
        <end position="195"/>
    </location>
</feature>
<feature type="compositionally biased region" description="Acidic residues" evidence="1">
    <location>
        <begin position="158"/>
        <end position="168"/>
    </location>
</feature>
<dbReference type="EMBL" id="QBKR01000056">
    <property type="protein sequence ID" value="PTX46857.1"/>
    <property type="molecule type" value="Genomic_DNA"/>
</dbReference>
<accession>A0A2T6ASR9</accession>